<evidence type="ECO:0000313" key="1">
    <source>
        <dbReference type="EMBL" id="MXP10911.1"/>
    </source>
</evidence>
<protein>
    <recommendedName>
        <fullName evidence="3">Capsule biosynthesis protein</fullName>
    </recommendedName>
</protein>
<dbReference type="Proteomes" id="UP000429229">
    <property type="component" value="Unassembled WGS sequence"/>
</dbReference>
<dbReference type="SUPFAM" id="SSF53756">
    <property type="entry name" value="UDP-Glycosyltransferase/glycogen phosphorylase"/>
    <property type="match status" value="1"/>
</dbReference>
<dbReference type="GO" id="GO:0000271">
    <property type="term" value="P:polysaccharide biosynthetic process"/>
    <property type="evidence" value="ECO:0007669"/>
    <property type="project" value="InterPro"/>
</dbReference>
<evidence type="ECO:0008006" key="3">
    <source>
        <dbReference type="Google" id="ProtNLM"/>
    </source>
</evidence>
<dbReference type="RefSeq" id="WP_160617468.1">
    <property type="nucleotide sequence ID" value="NZ_WTYR01000001.1"/>
</dbReference>
<dbReference type="Pfam" id="PF05159">
    <property type="entry name" value="Capsule_synth"/>
    <property type="match status" value="1"/>
</dbReference>
<accession>A0A6I4U9I8</accession>
<dbReference type="EMBL" id="WTYR01000001">
    <property type="protein sequence ID" value="MXP10911.1"/>
    <property type="molecule type" value="Genomic_DNA"/>
</dbReference>
<keyword evidence="2" id="KW-1185">Reference proteome</keyword>
<sequence>MKPVSAWIKRIFGMNPIGWVQSRRTMMKRVREFLETFPEDDQSEDADAPSGLVVISPWDGSGVPWFTLATGLMMARKGARIRFVVDDVIEGGNALRYRLAMPAIRDVMAIVAERFEVIYLGTVAQGLVDEDDAGEIERLARLNATWALRGEMKRSGRAAIVERNLREGMDAQAHLAGLFDRLEEAFGSVAFVFVPGGIFGDSGLWVREARAHGVRVATFDGGGHDAMLLAVDGISCQLQDIPRAFKWLVSDDATAEDRSFAIEQAKTEMASRRQGKDAFASQVSQTERLESEYDGAILIALNSSWDAAALGLHRVYKDNTTWIVETARYLLDHTDRLVVVRQHPAERLALAATSEDYGHLLSSEFGDHPRLRFIAAADPVNSYELLEAAAAVVVHTSTFGSEAVAFGRPVITGSAPQYASLGFVDCATTLEEYETLLQRAADGELKVSEHRREQALLCYYLTQRCNWVFSPFNPGGFKRWSKHSLAHWLSQPTVDRMVSAVIDDTPVALLNHRTRRAESA</sequence>
<gene>
    <name evidence="1" type="ORF">GRI68_12045</name>
</gene>
<dbReference type="InterPro" id="IPR007833">
    <property type="entry name" value="Capsule_polysaccharide_synth"/>
</dbReference>
<evidence type="ECO:0000313" key="2">
    <source>
        <dbReference type="Proteomes" id="UP000429229"/>
    </source>
</evidence>
<dbReference type="OrthoDB" id="5653355at2"/>
<dbReference type="GO" id="GO:0015774">
    <property type="term" value="P:polysaccharide transport"/>
    <property type="evidence" value="ECO:0007669"/>
    <property type="project" value="InterPro"/>
</dbReference>
<comment type="caution">
    <text evidence="1">The sequence shown here is derived from an EMBL/GenBank/DDBJ whole genome shotgun (WGS) entry which is preliminary data.</text>
</comment>
<organism evidence="1 2">
    <name type="scientific">Alteriqipengyuania halimionae</name>
    <dbReference type="NCBI Taxonomy" id="1926630"/>
    <lineage>
        <taxon>Bacteria</taxon>
        <taxon>Pseudomonadati</taxon>
        <taxon>Pseudomonadota</taxon>
        <taxon>Alphaproteobacteria</taxon>
        <taxon>Sphingomonadales</taxon>
        <taxon>Erythrobacteraceae</taxon>
        <taxon>Alteriqipengyuania</taxon>
    </lineage>
</organism>
<name>A0A6I4U9I8_9SPHN</name>
<reference evidence="1 2" key="1">
    <citation type="submission" date="2019-12" db="EMBL/GenBank/DDBJ databases">
        <title>Genomic-based taxomic classification of the family Erythrobacteraceae.</title>
        <authorList>
            <person name="Xu L."/>
        </authorList>
    </citation>
    <scope>NUCLEOTIDE SEQUENCE [LARGE SCALE GENOMIC DNA]</scope>
    <source>
        <strain evidence="1 2">LMG 29519</strain>
    </source>
</reference>
<proteinExistence type="predicted"/>
<dbReference type="AlphaFoldDB" id="A0A6I4U9I8"/>